<dbReference type="Pfam" id="PF10545">
    <property type="entry name" value="MADF_DNA_bdg"/>
    <property type="match status" value="1"/>
</dbReference>
<protein>
    <submittedName>
        <fullName evidence="4">Uncharacterized protein LOC108672216</fullName>
    </submittedName>
</protein>
<organism evidence="3 4">
    <name type="scientific">Hyalella azteca</name>
    <name type="common">Amphipod</name>
    <dbReference type="NCBI Taxonomy" id="294128"/>
    <lineage>
        <taxon>Eukaryota</taxon>
        <taxon>Metazoa</taxon>
        <taxon>Ecdysozoa</taxon>
        <taxon>Arthropoda</taxon>
        <taxon>Crustacea</taxon>
        <taxon>Multicrustacea</taxon>
        <taxon>Malacostraca</taxon>
        <taxon>Eumalacostraca</taxon>
        <taxon>Peracarida</taxon>
        <taxon>Amphipoda</taxon>
        <taxon>Senticaudata</taxon>
        <taxon>Talitrida</taxon>
        <taxon>Talitroidea</taxon>
        <taxon>Hyalellidae</taxon>
        <taxon>Hyalella</taxon>
    </lineage>
</organism>
<feature type="domain" description="MADF" evidence="2">
    <location>
        <begin position="15"/>
        <end position="113"/>
    </location>
</feature>
<dbReference type="AlphaFoldDB" id="A0A8B7NNU5"/>
<evidence type="ECO:0000256" key="1">
    <source>
        <dbReference type="SAM" id="MobiDB-lite"/>
    </source>
</evidence>
<reference evidence="4" key="1">
    <citation type="submission" date="2025-08" db="UniProtKB">
        <authorList>
            <consortium name="RefSeq"/>
        </authorList>
    </citation>
    <scope>IDENTIFICATION</scope>
    <source>
        <tissue evidence="4">Whole organism</tissue>
    </source>
</reference>
<dbReference type="InterPro" id="IPR006578">
    <property type="entry name" value="MADF-dom"/>
</dbReference>
<dbReference type="KEGG" id="hazt:108672216"/>
<dbReference type="OMA" id="YCTEVED"/>
<evidence type="ECO:0000259" key="2">
    <source>
        <dbReference type="PROSITE" id="PS51029"/>
    </source>
</evidence>
<evidence type="ECO:0000313" key="3">
    <source>
        <dbReference type="Proteomes" id="UP000694843"/>
    </source>
</evidence>
<proteinExistence type="predicted"/>
<dbReference type="SMART" id="SM00595">
    <property type="entry name" value="MADF"/>
    <property type="match status" value="1"/>
</dbReference>
<dbReference type="PANTHER" id="PTHR21505">
    <property type="entry name" value="MADF DOMAIN-CONTAINING PROTEIN-RELATED"/>
    <property type="match status" value="1"/>
</dbReference>
<keyword evidence="3" id="KW-1185">Reference proteome</keyword>
<dbReference type="GeneID" id="108672216"/>
<feature type="region of interest" description="Disordered" evidence="1">
    <location>
        <begin position="135"/>
        <end position="181"/>
    </location>
</feature>
<dbReference type="OrthoDB" id="6377161at2759"/>
<dbReference type="RefSeq" id="XP_018015340.1">
    <property type="nucleotide sequence ID" value="XM_018159851.1"/>
</dbReference>
<name>A0A8B7NNU5_HYAAZ</name>
<dbReference type="Proteomes" id="UP000694843">
    <property type="component" value="Unplaced"/>
</dbReference>
<dbReference type="PANTHER" id="PTHR21505:SF8">
    <property type="entry name" value="DPT-YFP REPRESSOR BY OVEREXPRESSION, ISOFORM D-RELATED"/>
    <property type="match status" value="1"/>
</dbReference>
<evidence type="ECO:0000313" key="4">
    <source>
        <dbReference type="RefSeq" id="XP_018015340.1"/>
    </source>
</evidence>
<feature type="compositionally biased region" description="Basic residues" evidence="1">
    <location>
        <begin position="162"/>
        <end position="173"/>
    </location>
</feature>
<accession>A0A8B7NNU5</accession>
<sequence length="201" mass="23451">MTDSRLFMSPDFLTKFKDEYRNLPCLWKVRCSEYSNKSKRDKAWEHLVGITREKVVNADLNFVKKKVDNIRASFRNELRKIRESTRSGASSDDTYIPTLWYFELLKFTAEQEQPRQTMSNLDEGEENHLEEEAGIVEAEPNEDGNNADNEELLYSESQTSSTKRKRISPKRTKNFSAEEEVCQRKALLEKASAVLNRPEDE</sequence>
<dbReference type="PROSITE" id="PS51029">
    <property type="entry name" value="MADF"/>
    <property type="match status" value="1"/>
</dbReference>
<gene>
    <name evidence="4" type="primary">LOC108672216</name>
</gene>